<dbReference type="Pfam" id="PF03466">
    <property type="entry name" value="LysR_substrate"/>
    <property type="match status" value="1"/>
</dbReference>
<gene>
    <name evidence="6" type="ORF">QO011_007259</name>
</gene>
<protein>
    <submittedName>
        <fullName evidence="6">DNA-binding transcriptional LysR family regulator</fullName>
    </submittedName>
</protein>
<evidence type="ECO:0000256" key="4">
    <source>
        <dbReference type="ARBA" id="ARBA00023163"/>
    </source>
</evidence>
<dbReference type="InterPro" id="IPR036388">
    <property type="entry name" value="WH-like_DNA-bd_sf"/>
</dbReference>
<evidence type="ECO:0000313" key="7">
    <source>
        <dbReference type="Proteomes" id="UP001242480"/>
    </source>
</evidence>
<keyword evidence="4" id="KW-0804">Transcription</keyword>
<feature type="domain" description="HTH lysR-type" evidence="5">
    <location>
        <begin position="1"/>
        <end position="61"/>
    </location>
</feature>
<name>A0ABU0JIV3_9HYPH</name>
<dbReference type="PROSITE" id="PS50931">
    <property type="entry name" value="HTH_LYSR"/>
    <property type="match status" value="1"/>
</dbReference>
<dbReference type="Gene3D" id="3.40.190.290">
    <property type="match status" value="1"/>
</dbReference>
<dbReference type="EMBL" id="JAUSVX010000021">
    <property type="protein sequence ID" value="MDQ0474219.1"/>
    <property type="molecule type" value="Genomic_DNA"/>
</dbReference>
<dbReference type="InterPro" id="IPR036390">
    <property type="entry name" value="WH_DNA-bd_sf"/>
</dbReference>
<dbReference type="Pfam" id="PF00126">
    <property type="entry name" value="HTH_1"/>
    <property type="match status" value="1"/>
</dbReference>
<reference evidence="6 7" key="1">
    <citation type="submission" date="2023-07" db="EMBL/GenBank/DDBJ databases">
        <title>Genomic Encyclopedia of Type Strains, Phase IV (KMG-IV): sequencing the most valuable type-strain genomes for metagenomic binning, comparative biology and taxonomic classification.</title>
        <authorList>
            <person name="Goeker M."/>
        </authorList>
    </citation>
    <scope>NUCLEOTIDE SEQUENCE [LARGE SCALE GENOMIC DNA]</scope>
    <source>
        <strain evidence="6 7">DSM 19619</strain>
    </source>
</reference>
<organism evidence="6 7">
    <name type="scientific">Labrys wisconsinensis</name>
    <dbReference type="NCBI Taxonomy" id="425677"/>
    <lineage>
        <taxon>Bacteria</taxon>
        <taxon>Pseudomonadati</taxon>
        <taxon>Pseudomonadota</taxon>
        <taxon>Alphaproteobacteria</taxon>
        <taxon>Hyphomicrobiales</taxon>
        <taxon>Xanthobacteraceae</taxon>
        <taxon>Labrys</taxon>
    </lineage>
</organism>
<evidence type="ECO:0000256" key="2">
    <source>
        <dbReference type="ARBA" id="ARBA00023015"/>
    </source>
</evidence>
<dbReference type="RefSeq" id="WP_307283472.1">
    <property type="nucleotide sequence ID" value="NZ_JAUSVX010000021.1"/>
</dbReference>
<keyword evidence="3 6" id="KW-0238">DNA-binding</keyword>
<dbReference type="GO" id="GO:0003677">
    <property type="term" value="F:DNA binding"/>
    <property type="evidence" value="ECO:0007669"/>
    <property type="project" value="UniProtKB-KW"/>
</dbReference>
<evidence type="ECO:0000256" key="1">
    <source>
        <dbReference type="ARBA" id="ARBA00009437"/>
    </source>
</evidence>
<comment type="similarity">
    <text evidence="1">Belongs to the LysR transcriptional regulatory family.</text>
</comment>
<proteinExistence type="inferred from homology"/>
<evidence type="ECO:0000259" key="5">
    <source>
        <dbReference type="PROSITE" id="PS50931"/>
    </source>
</evidence>
<comment type="caution">
    <text evidence="6">The sequence shown here is derived from an EMBL/GenBank/DDBJ whole genome shotgun (WGS) entry which is preliminary data.</text>
</comment>
<dbReference type="Gene3D" id="1.10.10.10">
    <property type="entry name" value="Winged helix-like DNA-binding domain superfamily/Winged helix DNA-binding domain"/>
    <property type="match status" value="1"/>
</dbReference>
<evidence type="ECO:0000256" key="3">
    <source>
        <dbReference type="ARBA" id="ARBA00023125"/>
    </source>
</evidence>
<dbReference type="InterPro" id="IPR005119">
    <property type="entry name" value="LysR_subst-bd"/>
</dbReference>
<dbReference type="PANTHER" id="PTHR30537">
    <property type="entry name" value="HTH-TYPE TRANSCRIPTIONAL REGULATOR"/>
    <property type="match status" value="1"/>
</dbReference>
<dbReference type="SUPFAM" id="SSF46785">
    <property type="entry name" value="Winged helix' DNA-binding domain"/>
    <property type="match status" value="1"/>
</dbReference>
<dbReference type="Proteomes" id="UP001242480">
    <property type="component" value="Unassembled WGS sequence"/>
</dbReference>
<dbReference type="SUPFAM" id="SSF53850">
    <property type="entry name" value="Periplasmic binding protein-like II"/>
    <property type="match status" value="1"/>
</dbReference>
<dbReference type="InterPro" id="IPR058163">
    <property type="entry name" value="LysR-type_TF_proteobact-type"/>
</dbReference>
<sequence>MNRELLAHLPIVAAVARAGGFAAAAARLGMSPSAVSHAVRTVEDGLGVPLFARTTRSVALTEAGAGFLASVGPALAAIEEAGERVLAERGRVTGLLRLNVPRVALPIAITPVLAELAWRHPDLTVEITSDEALADIVAGGFDAGVRLGGMIAEDMVAVRLTPPFPAIMVCAPSYIEARGEPAAVAELSRHNCIGYRLISTGAAYAWDLRDGDAELAVAVAGTVRVTDSGYARELALSGVGIAYLFEPLVRADIRAGRLTWVLPAASIEEPGLFLYFPRGAAAMPKLRAFLDVAHEVLRPAREE</sequence>
<keyword evidence="2" id="KW-0805">Transcription regulation</keyword>
<evidence type="ECO:0000313" key="6">
    <source>
        <dbReference type="EMBL" id="MDQ0474219.1"/>
    </source>
</evidence>
<accession>A0ABU0JIV3</accession>
<keyword evidence="7" id="KW-1185">Reference proteome</keyword>
<dbReference type="InterPro" id="IPR000847">
    <property type="entry name" value="LysR_HTH_N"/>
</dbReference>
<dbReference type="PANTHER" id="PTHR30537:SF5">
    <property type="entry name" value="HTH-TYPE TRANSCRIPTIONAL ACTIVATOR TTDR-RELATED"/>
    <property type="match status" value="1"/>
</dbReference>